<dbReference type="RefSeq" id="WP_161982156.1">
    <property type="nucleotide sequence ID" value="NZ_BIFT01000001.1"/>
</dbReference>
<evidence type="ECO:0000313" key="1">
    <source>
        <dbReference type="EMBL" id="GCE27599.1"/>
    </source>
</evidence>
<protein>
    <submittedName>
        <fullName evidence="1">Uncharacterized protein</fullName>
    </submittedName>
</protein>
<comment type="caution">
    <text evidence="1">The sequence shown here is derived from an EMBL/GenBank/DDBJ whole genome shotgun (WGS) entry which is preliminary data.</text>
</comment>
<proteinExistence type="predicted"/>
<evidence type="ECO:0000313" key="2">
    <source>
        <dbReference type="Proteomes" id="UP000287171"/>
    </source>
</evidence>
<name>A0A402B8E3_9CHLR</name>
<keyword evidence="2" id="KW-1185">Reference proteome</keyword>
<sequence length="52" mass="5724">MGGSKRQWIDILSVISNQQPNLDLAYLRAWADTLGVRAELEQALVDAQSGKP</sequence>
<dbReference type="Proteomes" id="UP000287171">
    <property type="component" value="Unassembled WGS sequence"/>
</dbReference>
<dbReference type="AlphaFoldDB" id="A0A402B8E3"/>
<gene>
    <name evidence="1" type="ORF">KDA_30830</name>
</gene>
<accession>A0A402B8E3</accession>
<organism evidence="1 2">
    <name type="scientific">Dictyobacter alpinus</name>
    <dbReference type="NCBI Taxonomy" id="2014873"/>
    <lineage>
        <taxon>Bacteria</taxon>
        <taxon>Bacillati</taxon>
        <taxon>Chloroflexota</taxon>
        <taxon>Ktedonobacteria</taxon>
        <taxon>Ktedonobacterales</taxon>
        <taxon>Dictyobacteraceae</taxon>
        <taxon>Dictyobacter</taxon>
    </lineage>
</organism>
<dbReference type="EMBL" id="BIFT01000001">
    <property type="protein sequence ID" value="GCE27599.1"/>
    <property type="molecule type" value="Genomic_DNA"/>
</dbReference>
<reference evidence="2" key="1">
    <citation type="submission" date="2018-12" db="EMBL/GenBank/DDBJ databases">
        <title>Tengunoibacter tsumagoiensis gen. nov., sp. nov., Dictyobacter kobayashii sp. nov., D. alpinus sp. nov., and D. joshuensis sp. nov. and description of Dictyobacteraceae fam. nov. within the order Ktedonobacterales isolated from Tengu-no-mugimeshi.</title>
        <authorList>
            <person name="Wang C.M."/>
            <person name="Zheng Y."/>
            <person name="Sakai Y."/>
            <person name="Toyoda A."/>
            <person name="Minakuchi Y."/>
            <person name="Abe K."/>
            <person name="Yokota A."/>
            <person name="Yabe S."/>
        </authorList>
    </citation>
    <scope>NUCLEOTIDE SEQUENCE [LARGE SCALE GENOMIC DNA]</scope>
    <source>
        <strain evidence="2">Uno16</strain>
    </source>
</reference>